<dbReference type="PANTHER" id="PTHR44591">
    <property type="entry name" value="STRESS RESPONSE REGULATOR PROTEIN 1"/>
    <property type="match status" value="1"/>
</dbReference>
<evidence type="ECO:0000313" key="3">
    <source>
        <dbReference type="EMBL" id="VAX09986.1"/>
    </source>
</evidence>
<evidence type="ECO:0000256" key="1">
    <source>
        <dbReference type="ARBA" id="ARBA00022553"/>
    </source>
</evidence>
<dbReference type="InterPro" id="IPR050595">
    <property type="entry name" value="Bact_response_regulator"/>
</dbReference>
<evidence type="ECO:0000259" key="2">
    <source>
        <dbReference type="PROSITE" id="PS50110"/>
    </source>
</evidence>
<dbReference type="PANTHER" id="PTHR44591:SF3">
    <property type="entry name" value="RESPONSE REGULATORY DOMAIN-CONTAINING PROTEIN"/>
    <property type="match status" value="1"/>
</dbReference>
<keyword evidence="1" id="KW-0597">Phosphoprotein</keyword>
<dbReference type="PROSITE" id="PS50110">
    <property type="entry name" value="RESPONSE_REGULATORY"/>
    <property type="match status" value="1"/>
</dbReference>
<feature type="domain" description="Response regulatory" evidence="2">
    <location>
        <begin position="6"/>
        <end position="123"/>
    </location>
</feature>
<protein>
    <submittedName>
        <fullName evidence="3">Two-component response regulator</fullName>
    </submittedName>
</protein>
<dbReference type="InterPro" id="IPR011006">
    <property type="entry name" value="CheY-like_superfamily"/>
</dbReference>
<reference evidence="3" key="1">
    <citation type="submission" date="2018-06" db="EMBL/GenBank/DDBJ databases">
        <authorList>
            <person name="Zhirakovskaya E."/>
        </authorList>
    </citation>
    <scope>NUCLEOTIDE SEQUENCE</scope>
</reference>
<dbReference type="InterPro" id="IPR001789">
    <property type="entry name" value="Sig_transdc_resp-reg_receiver"/>
</dbReference>
<proteinExistence type="predicted"/>
<dbReference type="AlphaFoldDB" id="A0A3B1AVC3"/>
<dbReference type="EMBL" id="UOFY01000043">
    <property type="protein sequence ID" value="VAX09986.1"/>
    <property type="molecule type" value="Genomic_DNA"/>
</dbReference>
<dbReference type="GO" id="GO:0000160">
    <property type="term" value="P:phosphorelay signal transduction system"/>
    <property type="evidence" value="ECO:0007669"/>
    <property type="project" value="InterPro"/>
</dbReference>
<dbReference type="SUPFAM" id="SSF52172">
    <property type="entry name" value="CheY-like"/>
    <property type="match status" value="1"/>
</dbReference>
<dbReference type="Gene3D" id="3.40.50.2300">
    <property type="match status" value="1"/>
</dbReference>
<organism evidence="3">
    <name type="scientific">hydrothermal vent metagenome</name>
    <dbReference type="NCBI Taxonomy" id="652676"/>
    <lineage>
        <taxon>unclassified sequences</taxon>
        <taxon>metagenomes</taxon>
        <taxon>ecological metagenomes</taxon>
    </lineage>
</organism>
<sequence>MAELKNILYVEDDPDIQTIAKLALETIGGFNVNVCSSGQEALENAEKFRPQLLLLDVMMPIMDGHSTLAALRKIPALIDVPAIFMTAKIQTHEINEYREQGILEIINKPFDPILLAEQISKIWKQQIR</sequence>
<gene>
    <name evidence="3" type="ORF">MNBD_GAMMA25-197</name>
</gene>
<dbReference type="Pfam" id="PF00072">
    <property type="entry name" value="Response_reg"/>
    <property type="match status" value="1"/>
</dbReference>
<dbReference type="SMART" id="SM00448">
    <property type="entry name" value="REC"/>
    <property type="match status" value="1"/>
</dbReference>
<accession>A0A3B1AVC3</accession>
<name>A0A3B1AVC3_9ZZZZ</name>